<sequence length="82" mass="9413">MPRLSVWLSASMTGLSARHQPPSDPNYLEATTRMVILRFVKKDRHVRGIVGWGEADLYLLGTCSVARFQVRYHWGRCTVRPL</sequence>
<keyword evidence="2" id="KW-1185">Reference proteome</keyword>
<protein>
    <submittedName>
        <fullName evidence="1">Uncharacterized protein</fullName>
    </submittedName>
</protein>
<dbReference type="EMBL" id="JABBWD010000022">
    <property type="protein sequence ID" value="KAG1777255.1"/>
    <property type="molecule type" value="Genomic_DNA"/>
</dbReference>
<comment type="caution">
    <text evidence="1">The sequence shown here is derived from an EMBL/GenBank/DDBJ whole genome shotgun (WGS) entry which is preliminary data.</text>
</comment>
<accession>A0A9P7D1Y6</accession>
<dbReference type="AlphaFoldDB" id="A0A9P7D1Y6"/>
<evidence type="ECO:0000313" key="2">
    <source>
        <dbReference type="Proteomes" id="UP000714275"/>
    </source>
</evidence>
<evidence type="ECO:0000313" key="1">
    <source>
        <dbReference type="EMBL" id="KAG1777255.1"/>
    </source>
</evidence>
<reference evidence="1" key="1">
    <citation type="journal article" date="2020" name="New Phytol.">
        <title>Comparative genomics reveals dynamic genome evolution in host specialist ectomycorrhizal fungi.</title>
        <authorList>
            <person name="Lofgren L.A."/>
            <person name="Nguyen N.H."/>
            <person name="Vilgalys R."/>
            <person name="Ruytinx J."/>
            <person name="Liao H.L."/>
            <person name="Branco S."/>
            <person name="Kuo A."/>
            <person name="LaButti K."/>
            <person name="Lipzen A."/>
            <person name="Andreopoulos W."/>
            <person name="Pangilinan J."/>
            <person name="Riley R."/>
            <person name="Hundley H."/>
            <person name="Na H."/>
            <person name="Barry K."/>
            <person name="Grigoriev I.V."/>
            <person name="Stajich J.E."/>
            <person name="Kennedy P.G."/>
        </authorList>
    </citation>
    <scope>NUCLEOTIDE SEQUENCE</scope>
    <source>
        <strain evidence="1">DOB743</strain>
    </source>
</reference>
<gene>
    <name evidence="1" type="ORF">EV702DRAFT_291808</name>
</gene>
<name>A0A9P7D1Y6_9AGAM</name>
<proteinExistence type="predicted"/>
<organism evidence="1 2">
    <name type="scientific">Suillus placidus</name>
    <dbReference type="NCBI Taxonomy" id="48579"/>
    <lineage>
        <taxon>Eukaryota</taxon>
        <taxon>Fungi</taxon>
        <taxon>Dikarya</taxon>
        <taxon>Basidiomycota</taxon>
        <taxon>Agaricomycotina</taxon>
        <taxon>Agaricomycetes</taxon>
        <taxon>Agaricomycetidae</taxon>
        <taxon>Boletales</taxon>
        <taxon>Suillineae</taxon>
        <taxon>Suillaceae</taxon>
        <taxon>Suillus</taxon>
    </lineage>
</organism>
<dbReference type="Proteomes" id="UP000714275">
    <property type="component" value="Unassembled WGS sequence"/>
</dbReference>